<dbReference type="SMART" id="SM00297">
    <property type="entry name" value="BROMO"/>
    <property type="match status" value="1"/>
</dbReference>
<evidence type="ECO:0000313" key="6">
    <source>
        <dbReference type="Proteomes" id="UP001162640"/>
    </source>
</evidence>
<evidence type="ECO:0000256" key="2">
    <source>
        <dbReference type="PROSITE-ProRule" id="PRU00035"/>
    </source>
</evidence>
<organism evidence="5 6">
    <name type="scientific">Triparma laevis f. inornata</name>
    <dbReference type="NCBI Taxonomy" id="1714386"/>
    <lineage>
        <taxon>Eukaryota</taxon>
        <taxon>Sar</taxon>
        <taxon>Stramenopiles</taxon>
        <taxon>Ochrophyta</taxon>
        <taxon>Bolidophyceae</taxon>
        <taxon>Parmales</taxon>
        <taxon>Triparmaceae</taxon>
        <taxon>Triparma</taxon>
    </lineage>
</organism>
<sequence length="363" mass="40134">MVQGEITRVLRSLPQSELRSIVDECDAYEKELNSEINTLKQIVSGTPVPPPPQQPPLNYPSLSAVLGRFPPSYNLDYDSSPPNAFPTPTDDVTKGLDQPLTYDYLLLLFRKLSAIEWGSIFKKPVTSKDAPGYDERIFFPMDLSLIRKMIVTDIITSLSSLWDALSLMCYNCLKYNGRGEDLRGANATSWECVDVRGQSDYADFTMNFEREVEGIFGEAGREWHRYVRGTGGGGDLTSESPGNPSPGGEQSVGEPSPPQQEGGQQQLPPQQAVGADASAAQVAVKSEKMEDEHVVESTTIVEEQEKQVVEEVEVSEPSVQVDVQAEKLDSGNVDDGAEEQEEEESRKRTRSTSPQPRSSKRRK</sequence>
<dbReference type="Proteomes" id="UP001162640">
    <property type="component" value="Unassembled WGS sequence"/>
</dbReference>
<dbReference type="AlphaFoldDB" id="A0A9W6ZVV5"/>
<comment type="caution">
    <text evidence="5">The sequence shown here is derived from an EMBL/GenBank/DDBJ whole genome shotgun (WGS) entry which is preliminary data.</text>
</comment>
<name>A0A9W6ZVV5_9STRA</name>
<proteinExistence type="predicted"/>
<dbReference type="PANTHER" id="PTHR15398:SF4">
    <property type="entry name" value="BROMODOMAIN-CONTAINING PROTEIN 8 ISOFORM X1"/>
    <property type="match status" value="1"/>
</dbReference>
<evidence type="ECO:0000256" key="3">
    <source>
        <dbReference type="SAM" id="MobiDB-lite"/>
    </source>
</evidence>
<dbReference type="CDD" id="cd04369">
    <property type="entry name" value="Bromodomain"/>
    <property type="match status" value="1"/>
</dbReference>
<reference evidence="6" key="1">
    <citation type="journal article" date="2023" name="Commun. Biol.">
        <title>Genome analysis of Parmales, the sister group of diatoms, reveals the evolutionary specialization of diatoms from phago-mixotrophs to photoautotrophs.</title>
        <authorList>
            <person name="Ban H."/>
            <person name="Sato S."/>
            <person name="Yoshikawa S."/>
            <person name="Yamada K."/>
            <person name="Nakamura Y."/>
            <person name="Ichinomiya M."/>
            <person name="Sato N."/>
            <person name="Blanc-Mathieu R."/>
            <person name="Endo H."/>
            <person name="Kuwata A."/>
            <person name="Ogata H."/>
        </authorList>
    </citation>
    <scope>NUCLEOTIDE SEQUENCE [LARGE SCALE GENOMIC DNA]</scope>
</reference>
<dbReference type="Gene3D" id="1.20.920.10">
    <property type="entry name" value="Bromodomain-like"/>
    <property type="match status" value="1"/>
</dbReference>
<feature type="domain" description="Bromo" evidence="4">
    <location>
        <begin position="113"/>
        <end position="183"/>
    </location>
</feature>
<dbReference type="InterPro" id="IPR036427">
    <property type="entry name" value="Bromodomain-like_sf"/>
</dbReference>
<evidence type="ECO:0000256" key="1">
    <source>
        <dbReference type="ARBA" id="ARBA00023117"/>
    </source>
</evidence>
<gene>
    <name evidence="5" type="ORF">TL16_g03091</name>
</gene>
<dbReference type="PROSITE" id="PS50014">
    <property type="entry name" value="BROMODOMAIN_2"/>
    <property type="match status" value="1"/>
</dbReference>
<keyword evidence="1 2" id="KW-0103">Bromodomain</keyword>
<protein>
    <recommendedName>
        <fullName evidence="4">Bromo domain-containing protein</fullName>
    </recommendedName>
</protein>
<feature type="region of interest" description="Disordered" evidence="3">
    <location>
        <begin position="227"/>
        <end position="363"/>
    </location>
</feature>
<evidence type="ECO:0000313" key="5">
    <source>
        <dbReference type="EMBL" id="GMH60636.1"/>
    </source>
</evidence>
<dbReference type="Pfam" id="PF00439">
    <property type="entry name" value="Bromodomain"/>
    <property type="match status" value="1"/>
</dbReference>
<dbReference type="InterPro" id="IPR001487">
    <property type="entry name" value="Bromodomain"/>
</dbReference>
<dbReference type="GO" id="GO:0035267">
    <property type="term" value="C:NuA4 histone acetyltransferase complex"/>
    <property type="evidence" value="ECO:0007669"/>
    <property type="project" value="TreeGrafter"/>
</dbReference>
<dbReference type="SUPFAM" id="SSF47370">
    <property type="entry name" value="Bromodomain"/>
    <property type="match status" value="1"/>
</dbReference>
<feature type="compositionally biased region" description="Basic and acidic residues" evidence="3">
    <location>
        <begin position="285"/>
        <end position="295"/>
    </location>
</feature>
<dbReference type="PANTHER" id="PTHR15398">
    <property type="entry name" value="BROMODOMAIN-CONTAINING PROTEIN 8"/>
    <property type="match status" value="1"/>
</dbReference>
<evidence type="ECO:0000259" key="4">
    <source>
        <dbReference type="PROSITE" id="PS50014"/>
    </source>
</evidence>
<feature type="compositionally biased region" description="Low complexity" evidence="3">
    <location>
        <begin position="259"/>
        <end position="284"/>
    </location>
</feature>
<accession>A0A9W6ZVV5</accession>
<dbReference type="EMBL" id="BLQM01000080">
    <property type="protein sequence ID" value="GMH60636.1"/>
    <property type="molecule type" value="Genomic_DNA"/>
</dbReference>